<evidence type="ECO:0000313" key="1">
    <source>
        <dbReference type="EMBL" id="VUW99550.1"/>
    </source>
</evidence>
<name>A0A564SYQ4_9FIRM</name>
<gene>
    <name evidence="1" type="ORF">RTSSTS7063_00712</name>
</gene>
<dbReference type="Proteomes" id="UP000363661">
    <property type="component" value="Unassembled WGS sequence"/>
</dbReference>
<protein>
    <submittedName>
        <fullName evidence="1">Uncharacterized protein</fullName>
    </submittedName>
</protein>
<accession>A0A564SYQ4</accession>
<sequence>MANNKLSIYEQPLVDAAVLDLQNAIAALVVVLKKRKR</sequence>
<evidence type="ECO:0000313" key="2">
    <source>
        <dbReference type="Proteomes" id="UP000363661"/>
    </source>
</evidence>
<dbReference type="AlphaFoldDB" id="A0A564SYQ4"/>
<reference evidence="1 2" key="1">
    <citation type="submission" date="2019-07" db="EMBL/GenBank/DDBJ databases">
        <authorList>
            <person name="Hibberd C M."/>
            <person name="Gehrig L. J."/>
            <person name="Chang H.-W."/>
            <person name="Venkatesh S."/>
        </authorList>
    </citation>
    <scope>NUCLEOTIDE SEQUENCE [LARGE SCALE GENOMIC DNA]</scope>
    <source>
        <strain evidence="1">Ruminococcus_torques_SSTS_Bg7063</strain>
    </source>
</reference>
<keyword evidence="2" id="KW-1185">Reference proteome</keyword>
<proteinExistence type="predicted"/>
<dbReference type="EMBL" id="CABHNA010000035">
    <property type="protein sequence ID" value="VUW99550.1"/>
    <property type="molecule type" value="Genomic_DNA"/>
</dbReference>
<organism evidence="1 2">
    <name type="scientific">[Ruminococcus] torques</name>
    <dbReference type="NCBI Taxonomy" id="33039"/>
    <lineage>
        <taxon>Bacteria</taxon>
        <taxon>Bacillati</taxon>
        <taxon>Bacillota</taxon>
        <taxon>Clostridia</taxon>
        <taxon>Lachnospirales</taxon>
        <taxon>Lachnospiraceae</taxon>
        <taxon>Mediterraneibacter</taxon>
    </lineage>
</organism>